<dbReference type="GO" id="GO:0042407">
    <property type="term" value="P:cristae formation"/>
    <property type="evidence" value="ECO:0000318"/>
    <property type="project" value="GO_Central"/>
</dbReference>
<name>B8LD99_THAPS</name>
<evidence type="ECO:0000313" key="11">
    <source>
        <dbReference type="Proteomes" id="UP000001449"/>
    </source>
</evidence>
<evidence type="ECO:0000256" key="3">
    <source>
        <dbReference type="ARBA" id="ARBA00022692"/>
    </source>
</evidence>
<comment type="subcellular location">
    <subcellularLocation>
        <location evidence="1">Mitochondrion inner membrane</location>
    </subcellularLocation>
</comment>
<evidence type="ECO:0000256" key="1">
    <source>
        <dbReference type="ARBA" id="ARBA00004273"/>
    </source>
</evidence>
<sequence>MLSRNIFRSSRSIALYRQSGGQTFPSRGLVTSAQKRSLNKDQLEGAKGAAVTATAKPTPPSSSGGGSATKPADVPPTTGNSSSGGGALFLLAFSALGAGGAYYSGMIPDEYLPDILKSGGGSTTVVPQKKPIKAAKELKEVVEEVTHKSEQVAQVEVVEVDDSKGETVGEVAVVATNEETAATPERGVEEEEVSLEHPKDGNRVDIEKINTYYQTVNKGRAKQNLEEAQEAASKATHFNESSETRTDPTVALSNATAAMNELQSTTSLENSQTLAAARAALRSDMDEEYFKDLDQLTENELRVRVVQLATEMSDRTKWEAVRLKEFLTMKEKEVGEKYLEILQKQRLEFEALLAQKLREQEDTITRQANAALQAKEESIQNLLKATSEAKEQEMRDILNSETKRIASDLEVEYQQKLQNDLAQMKERHVQELERYAASMAGLQDKLSSLESRLEVSRNYESGSKKAHRVSAAALALANKLEVGEGAAVELAALKGAAGEEGVIASAVGMIPRSAEGGVPTVADLQASFDKAYVIGRQAAMVPAGRAGLDGQLLGMLFAKLSVPPSPDALPTSDDEAIITDGILSVARKYVQSGDIEKAVEHLNKLKGQTAFVMNEWKTNALDRVSTERALKVIKLECALLNKDLVNGP</sequence>
<evidence type="ECO:0000313" key="10">
    <source>
        <dbReference type="EMBL" id="EED86676.1"/>
    </source>
</evidence>
<keyword evidence="6" id="KW-0496">Mitochondrion</keyword>
<feature type="compositionally biased region" description="Polar residues" evidence="9">
    <location>
        <begin position="20"/>
        <end position="36"/>
    </location>
</feature>
<feature type="coiled-coil region" evidence="8">
    <location>
        <begin position="339"/>
        <end position="452"/>
    </location>
</feature>
<evidence type="ECO:0000256" key="2">
    <source>
        <dbReference type="ARBA" id="ARBA00010877"/>
    </source>
</evidence>
<feature type="compositionally biased region" description="Low complexity" evidence="9">
    <location>
        <begin position="46"/>
        <end position="56"/>
    </location>
</feature>
<reference evidence="10 11" key="1">
    <citation type="journal article" date="2004" name="Science">
        <title>The genome of the diatom Thalassiosira pseudonana: ecology, evolution, and metabolism.</title>
        <authorList>
            <person name="Armbrust E.V."/>
            <person name="Berges J.A."/>
            <person name="Bowler C."/>
            <person name="Green B.R."/>
            <person name="Martinez D."/>
            <person name="Putnam N.H."/>
            <person name="Zhou S."/>
            <person name="Allen A.E."/>
            <person name="Apt K.E."/>
            <person name="Bechner M."/>
            <person name="Brzezinski M.A."/>
            <person name="Chaal B.K."/>
            <person name="Chiovitti A."/>
            <person name="Davis A.K."/>
            <person name="Demarest M.S."/>
            <person name="Detter J.C."/>
            <person name="Glavina T."/>
            <person name="Goodstein D."/>
            <person name="Hadi M.Z."/>
            <person name="Hellsten U."/>
            <person name="Hildebrand M."/>
            <person name="Jenkins B.D."/>
            <person name="Jurka J."/>
            <person name="Kapitonov V.V."/>
            <person name="Kroger N."/>
            <person name="Lau W.W."/>
            <person name="Lane T.W."/>
            <person name="Larimer F.W."/>
            <person name="Lippmeier J.C."/>
            <person name="Lucas S."/>
            <person name="Medina M."/>
            <person name="Montsant A."/>
            <person name="Obornik M."/>
            <person name="Parker M.S."/>
            <person name="Palenik B."/>
            <person name="Pazour G.J."/>
            <person name="Richardson P.M."/>
            <person name="Rynearson T.A."/>
            <person name="Saito M.A."/>
            <person name="Schwartz D.C."/>
            <person name="Thamatrakoln K."/>
            <person name="Valentin K."/>
            <person name="Vardi A."/>
            <person name="Wilkerson F.P."/>
            <person name="Rokhsar D.S."/>
        </authorList>
    </citation>
    <scope>NUCLEOTIDE SEQUENCE [LARGE SCALE GENOMIC DNA]</scope>
    <source>
        <strain evidence="10 11">CCMP1335</strain>
    </source>
</reference>
<reference evidence="10 11" key="2">
    <citation type="journal article" date="2008" name="Nature">
        <title>The Phaeodactylum genome reveals the evolutionary history of diatom genomes.</title>
        <authorList>
            <person name="Bowler C."/>
            <person name="Allen A.E."/>
            <person name="Badger J.H."/>
            <person name="Grimwood J."/>
            <person name="Jabbari K."/>
            <person name="Kuo A."/>
            <person name="Maheswari U."/>
            <person name="Martens C."/>
            <person name="Maumus F."/>
            <person name="Otillar R.P."/>
            <person name="Rayko E."/>
            <person name="Salamov A."/>
            <person name="Vandepoele K."/>
            <person name="Beszteri B."/>
            <person name="Gruber A."/>
            <person name="Heijde M."/>
            <person name="Katinka M."/>
            <person name="Mock T."/>
            <person name="Valentin K."/>
            <person name="Verret F."/>
            <person name="Berges J.A."/>
            <person name="Brownlee C."/>
            <person name="Cadoret J.P."/>
            <person name="Chiovitti A."/>
            <person name="Choi C.J."/>
            <person name="Coesel S."/>
            <person name="De Martino A."/>
            <person name="Detter J.C."/>
            <person name="Durkin C."/>
            <person name="Falciatore A."/>
            <person name="Fournet J."/>
            <person name="Haruta M."/>
            <person name="Huysman M.J."/>
            <person name="Jenkins B.D."/>
            <person name="Jiroutova K."/>
            <person name="Jorgensen R.E."/>
            <person name="Joubert Y."/>
            <person name="Kaplan A."/>
            <person name="Kroger N."/>
            <person name="Kroth P.G."/>
            <person name="La Roche J."/>
            <person name="Lindquist E."/>
            <person name="Lommer M."/>
            <person name="Martin-Jezequel V."/>
            <person name="Lopez P.J."/>
            <person name="Lucas S."/>
            <person name="Mangogna M."/>
            <person name="McGinnis K."/>
            <person name="Medlin L.K."/>
            <person name="Montsant A."/>
            <person name="Oudot-Le Secq M.P."/>
            <person name="Napoli C."/>
            <person name="Obornik M."/>
            <person name="Parker M.S."/>
            <person name="Petit J.L."/>
            <person name="Porcel B.M."/>
            <person name="Poulsen N."/>
            <person name="Robison M."/>
            <person name="Rychlewski L."/>
            <person name="Rynearson T.A."/>
            <person name="Schmutz J."/>
            <person name="Shapiro H."/>
            <person name="Siaut M."/>
            <person name="Stanley M."/>
            <person name="Sussman M.R."/>
            <person name="Taylor A.R."/>
            <person name="Vardi A."/>
            <person name="von Dassow P."/>
            <person name="Vyverman W."/>
            <person name="Willis A."/>
            <person name="Wyrwicz L.S."/>
            <person name="Rokhsar D.S."/>
            <person name="Weissenbach J."/>
            <person name="Armbrust E.V."/>
            <person name="Green B.R."/>
            <person name="Van de Peer Y."/>
            <person name="Grigoriev I.V."/>
        </authorList>
    </citation>
    <scope>NUCLEOTIDE SEQUENCE [LARGE SCALE GENOMIC DNA]</scope>
    <source>
        <strain evidence="10 11">CCMP1335</strain>
    </source>
</reference>
<dbReference type="GeneID" id="7449922"/>
<dbReference type="GO" id="GO:0061617">
    <property type="term" value="C:MICOS complex"/>
    <property type="evidence" value="ECO:0000318"/>
    <property type="project" value="GO_Central"/>
</dbReference>
<keyword evidence="5" id="KW-1133">Transmembrane helix</keyword>
<organism evidence="10 11">
    <name type="scientific">Thalassiosira pseudonana</name>
    <name type="common">Marine diatom</name>
    <name type="synonym">Cyclotella nana</name>
    <dbReference type="NCBI Taxonomy" id="35128"/>
    <lineage>
        <taxon>Eukaryota</taxon>
        <taxon>Sar</taxon>
        <taxon>Stramenopiles</taxon>
        <taxon>Ochrophyta</taxon>
        <taxon>Bacillariophyta</taxon>
        <taxon>Coscinodiscophyceae</taxon>
        <taxon>Thalassiosirophycidae</taxon>
        <taxon>Thalassiosirales</taxon>
        <taxon>Thalassiosiraceae</taxon>
        <taxon>Thalassiosira</taxon>
    </lineage>
</organism>
<evidence type="ECO:0000256" key="6">
    <source>
        <dbReference type="ARBA" id="ARBA00023128"/>
    </source>
</evidence>
<accession>B8LD99</accession>
<dbReference type="AlphaFoldDB" id="B8LD99"/>
<evidence type="ECO:0000256" key="7">
    <source>
        <dbReference type="ARBA" id="ARBA00023136"/>
    </source>
</evidence>
<dbReference type="eggNOG" id="KOG1854">
    <property type="taxonomic scope" value="Eukaryota"/>
</dbReference>
<dbReference type="OMA" id="RESDWQK"/>
<evidence type="ECO:0000256" key="9">
    <source>
        <dbReference type="SAM" id="MobiDB-lite"/>
    </source>
</evidence>
<evidence type="ECO:0000256" key="4">
    <source>
        <dbReference type="ARBA" id="ARBA00022792"/>
    </source>
</evidence>
<dbReference type="InterPro" id="IPR019133">
    <property type="entry name" value="MIC60"/>
</dbReference>
<dbReference type="Proteomes" id="UP000001449">
    <property type="component" value="Unassembled WGS sequence"/>
</dbReference>
<gene>
    <name evidence="10" type="ORF">THAPSDRAFT_11175</name>
</gene>
<dbReference type="HOGENOM" id="CLU_423079_0_0_1"/>
<keyword evidence="8" id="KW-0175">Coiled coil</keyword>
<dbReference type="PaxDb" id="35128-Thaps11175"/>
<evidence type="ECO:0008006" key="12">
    <source>
        <dbReference type="Google" id="ProtNLM"/>
    </source>
</evidence>
<protein>
    <recommendedName>
        <fullName evidence="12">Mitofilin</fullName>
    </recommendedName>
</protein>
<evidence type="ECO:0000256" key="5">
    <source>
        <dbReference type="ARBA" id="ARBA00022989"/>
    </source>
</evidence>
<keyword evidence="3" id="KW-0812">Transmembrane</keyword>
<feature type="region of interest" description="Disordered" evidence="9">
    <location>
        <begin position="20"/>
        <end position="81"/>
    </location>
</feature>
<dbReference type="KEGG" id="tps:THAPSDRAFT_11175"/>
<evidence type="ECO:0000256" key="8">
    <source>
        <dbReference type="SAM" id="Coils"/>
    </source>
</evidence>
<proteinExistence type="inferred from homology"/>
<dbReference type="PANTHER" id="PTHR15415:SF7">
    <property type="entry name" value="MICOS COMPLEX SUBUNIT MIC60"/>
    <property type="match status" value="1"/>
</dbReference>
<dbReference type="RefSeq" id="XP_002296948.1">
    <property type="nucleotide sequence ID" value="XM_002296912.1"/>
</dbReference>
<dbReference type="Pfam" id="PF09731">
    <property type="entry name" value="Mitofilin"/>
    <property type="match status" value="1"/>
</dbReference>
<keyword evidence="11" id="KW-1185">Reference proteome</keyword>
<dbReference type="STRING" id="35128.B8LD99"/>
<comment type="similarity">
    <text evidence="2">Belongs to the MICOS complex subunit Mic60 family.</text>
</comment>
<keyword evidence="4" id="KW-0999">Mitochondrion inner membrane</keyword>
<keyword evidence="7" id="KW-0472">Membrane</keyword>
<dbReference type="EMBL" id="DS999419">
    <property type="protein sequence ID" value="EED86676.1"/>
    <property type="molecule type" value="Genomic_DNA"/>
</dbReference>
<dbReference type="InParanoid" id="B8LD99"/>
<dbReference type="PANTHER" id="PTHR15415">
    <property type="entry name" value="MITOFILIN"/>
    <property type="match status" value="1"/>
</dbReference>